<reference evidence="1 2" key="1">
    <citation type="submission" date="2024-09" db="EMBL/GenBank/DDBJ databases">
        <authorList>
            <person name="Sun Q."/>
            <person name="Mori K."/>
        </authorList>
    </citation>
    <scope>NUCLEOTIDE SEQUENCE [LARGE SCALE GENOMIC DNA]</scope>
    <source>
        <strain evidence="1 2">CGMCC 1.15906</strain>
    </source>
</reference>
<organism evidence="1 2">
    <name type="scientific">Kribbella deserti</name>
    <dbReference type="NCBI Taxonomy" id="1926257"/>
    <lineage>
        <taxon>Bacteria</taxon>
        <taxon>Bacillati</taxon>
        <taxon>Actinomycetota</taxon>
        <taxon>Actinomycetes</taxon>
        <taxon>Propionibacteriales</taxon>
        <taxon>Kribbellaceae</taxon>
        <taxon>Kribbella</taxon>
    </lineage>
</organism>
<keyword evidence="2" id="KW-1185">Reference proteome</keyword>
<gene>
    <name evidence="1" type="ORF">ACFFGN_01975</name>
</gene>
<sequence length="211" mass="22886">MALPSSYLTSYKNVGAILDSIKKAQAPDRFTVKFLQDLGYSSAADRLIIKMLKVLGLLTEAGQPTSAYHEFLDPSQSGIVLARGLREAYSDLFAINRDANRMASADVRAKMKTISQGAHKDDVLGKMANTFATFSALANFDADTASGDEAVSESSPDEVVKERVERTVGSNPEVHSKPPLRLAYDIHVHLPATRDPAVYDALFSSLTKHLG</sequence>
<dbReference type="InterPro" id="IPR035235">
    <property type="entry name" value="DUF5343"/>
</dbReference>
<protein>
    <submittedName>
        <fullName evidence="1">DUF5343 domain-containing protein</fullName>
    </submittedName>
</protein>
<dbReference type="RefSeq" id="WP_380043485.1">
    <property type="nucleotide sequence ID" value="NZ_JBHLTC010000001.1"/>
</dbReference>
<evidence type="ECO:0000313" key="2">
    <source>
        <dbReference type="Proteomes" id="UP001589890"/>
    </source>
</evidence>
<dbReference type="Proteomes" id="UP001589890">
    <property type="component" value="Unassembled WGS sequence"/>
</dbReference>
<dbReference type="EMBL" id="JBHLTC010000001">
    <property type="protein sequence ID" value="MFC0622808.1"/>
    <property type="molecule type" value="Genomic_DNA"/>
</dbReference>
<dbReference type="Pfam" id="PF17278">
    <property type="entry name" value="DUF5343"/>
    <property type="match status" value="1"/>
</dbReference>
<accession>A0ABV6QE40</accession>
<evidence type="ECO:0000313" key="1">
    <source>
        <dbReference type="EMBL" id="MFC0622808.1"/>
    </source>
</evidence>
<proteinExistence type="predicted"/>
<comment type="caution">
    <text evidence="1">The sequence shown here is derived from an EMBL/GenBank/DDBJ whole genome shotgun (WGS) entry which is preliminary data.</text>
</comment>
<name>A0ABV6QE40_9ACTN</name>